<accession>A0A1G7J2B3</accession>
<dbReference type="AlphaFoldDB" id="A0A1G7J2B3"/>
<dbReference type="EMBL" id="FNBX01000002">
    <property type="protein sequence ID" value="SDF19013.1"/>
    <property type="molecule type" value="Genomic_DNA"/>
</dbReference>
<dbReference type="STRING" id="571438.SAMN05192586_102163"/>
<reference evidence="2" key="1">
    <citation type="submission" date="2016-10" db="EMBL/GenBank/DDBJ databases">
        <authorList>
            <person name="Varghese N."/>
            <person name="Submissions S."/>
        </authorList>
    </citation>
    <scope>NUCLEOTIDE SEQUENCE [LARGE SCALE GENOMIC DNA]</scope>
    <source>
        <strain evidence="2">KHC7</strain>
    </source>
</reference>
<dbReference type="PANTHER" id="PTHR37691">
    <property type="entry name" value="BLR3518 PROTEIN"/>
    <property type="match status" value="1"/>
</dbReference>
<dbReference type="RefSeq" id="WP_092152704.1">
    <property type="nucleotide sequence ID" value="NZ_FNBX01000002.1"/>
</dbReference>
<dbReference type="Gene3D" id="3.40.1260.10">
    <property type="entry name" value="DsrEFH-like"/>
    <property type="match status" value="1"/>
</dbReference>
<gene>
    <name evidence="1" type="ORF">SAMN05192586_102163</name>
</gene>
<evidence type="ECO:0000313" key="1">
    <source>
        <dbReference type="EMBL" id="SDF19013.1"/>
    </source>
</evidence>
<sequence length="115" mass="12395">MNCDLCLHMDADDPAMLRLTLKNAANYMKALPDQAFQLVLVANGPAVRQFVTANAEGAAQAAPLQAKGLHIRLCANALADNKLSPEDLWPGCQVVPAGLVEIVRLQRQGFAYIKP</sequence>
<keyword evidence="2" id="KW-1185">Reference proteome</keyword>
<organism evidence="1 2">
    <name type="scientific">Desulfovibrio legallii</name>
    <dbReference type="NCBI Taxonomy" id="571438"/>
    <lineage>
        <taxon>Bacteria</taxon>
        <taxon>Pseudomonadati</taxon>
        <taxon>Thermodesulfobacteriota</taxon>
        <taxon>Desulfovibrionia</taxon>
        <taxon>Desulfovibrionales</taxon>
        <taxon>Desulfovibrionaceae</taxon>
        <taxon>Desulfovibrio</taxon>
    </lineage>
</organism>
<dbReference type="Pfam" id="PF02635">
    <property type="entry name" value="DsrE"/>
    <property type="match status" value="1"/>
</dbReference>
<dbReference type="SUPFAM" id="SSF75169">
    <property type="entry name" value="DsrEFH-like"/>
    <property type="match status" value="1"/>
</dbReference>
<protein>
    <submittedName>
        <fullName evidence="1">Uncharacterized protein</fullName>
    </submittedName>
</protein>
<dbReference type="PANTHER" id="PTHR37691:SF1">
    <property type="entry name" value="BLR3518 PROTEIN"/>
    <property type="match status" value="1"/>
</dbReference>
<evidence type="ECO:0000313" key="2">
    <source>
        <dbReference type="Proteomes" id="UP000199355"/>
    </source>
</evidence>
<name>A0A1G7J2B3_9BACT</name>
<dbReference type="InterPro" id="IPR003787">
    <property type="entry name" value="Sulphur_relay_DsrE/F-like"/>
</dbReference>
<proteinExistence type="predicted"/>
<dbReference type="InterPro" id="IPR027396">
    <property type="entry name" value="DsrEFH-like"/>
</dbReference>
<dbReference type="Proteomes" id="UP000199355">
    <property type="component" value="Unassembled WGS sequence"/>
</dbReference>
<dbReference type="OrthoDB" id="5432020at2"/>